<evidence type="ECO:0000313" key="4">
    <source>
        <dbReference type="EMBL" id="EAR98954.3"/>
    </source>
</evidence>
<evidence type="ECO:0000259" key="3">
    <source>
        <dbReference type="PROSITE" id="PS50042"/>
    </source>
</evidence>
<dbReference type="InParanoid" id="Q23R02"/>
<evidence type="ECO:0000256" key="2">
    <source>
        <dbReference type="SAM" id="Phobius"/>
    </source>
</evidence>
<dbReference type="PROSITE" id="PS50042">
    <property type="entry name" value="CNMP_BINDING_3"/>
    <property type="match status" value="1"/>
</dbReference>
<feature type="transmembrane region" description="Helical" evidence="2">
    <location>
        <begin position="343"/>
        <end position="362"/>
    </location>
</feature>
<dbReference type="RefSeq" id="XP_001019199.3">
    <property type="nucleotide sequence ID" value="XM_001019199.3"/>
</dbReference>
<dbReference type="PANTHER" id="PTHR10217">
    <property type="entry name" value="VOLTAGE AND LIGAND GATED POTASSIUM CHANNEL"/>
    <property type="match status" value="1"/>
</dbReference>
<gene>
    <name evidence="4" type="ORF">TTHERM_00997590</name>
</gene>
<dbReference type="CDD" id="cd00038">
    <property type="entry name" value="CAP_ED"/>
    <property type="match status" value="1"/>
</dbReference>
<dbReference type="GeneID" id="7829815"/>
<protein>
    <submittedName>
        <fullName evidence="4">Cation channel family protein</fullName>
    </submittedName>
</protein>
<evidence type="ECO:0000313" key="5">
    <source>
        <dbReference type="Proteomes" id="UP000009168"/>
    </source>
</evidence>
<dbReference type="InterPro" id="IPR000595">
    <property type="entry name" value="cNMP-bd_dom"/>
</dbReference>
<keyword evidence="2" id="KW-0472">Membrane</keyword>
<name>Q23R02_TETTS</name>
<proteinExistence type="predicted"/>
<feature type="transmembrane region" description="Helical" evidence="2">
    <location>
        <begin position="374"/>
        <end position="398"/>
    </location>
</feature>
<dbReference type="EMBL" id="GG662646">
    <property type="protein sequence ID" value="EAR98954.3"/>
    <property type="molecule type" value="Genomic_DNA"/>
</dbReference>
<accession>Q23R02</accession>
<dbReference type="Gene3D" id="1.10.287.70">
    <property type="match status" value="1"/>
</dbReference>
<dbReference type="InterPro" id="IPR018490">
    <property type="entry name" value="cNMP-bd_dom_sf"/>
</dbReference>
<dbReference type="InterPro" id="IPR014710">
    <property type="entry name" value="RmlC-like_jellyroll"/>
</dbReference>
<dbReference type="SMART" id="SM00100">
    <property type="entry name" value="cNMP"/>
    <property type="match status" value="1"/>
</dbReference>
<reference evidence="5" key="1">
    <citation type="journal article" date="2006" name="PLoS Biol.">
        <title>Macronuclear genome sequence of the ciliate Tetrahymena thermophila, a model eukaryote.</title>
        <authorList>
            <person name="Eisen J.A."/>
            <person name="Coyne R.S."/>
            <person name="Wu M."/>
            <person name="Wu D."/>
            <person name="Thiagarajan M."/>
            <person name="Wortman J.R."/>
            <person name="Badger J.H."/>
            <person name="Ren Q."/>
            <person name="Amedeo P."/>
            <person name="Jones K.M."/>
            <person name="Tallon L.J."/>
            <person name="Delcher A.L."/>
            <person name="Salzberg S.L."/>
            <person name="Silva J.C."/>
            <person name="Haas B.J."/>
            <person name="Majoros W.H."/>
            <person name="Farzad M."/>
            <person name="Carlton J.M."/>
            <person name="Smith R.K. Jr."/>
            <person name="Garg J."/>
            <person name="Pearlman R.E."/>
            <person name="Karrer K.M."/>
            <person name="Sun L."/>
            <person name="Manning G."/>
            <person name="Elde N.C."/>
            <person name="Turkewitz A.P."/>
            <person name="Asai D.J."/>
            <person name="Wilkes D.E."/>
            <person name="Wang Y."/>
            <person name="Cai H."/>
            <person name="Collins K."/>
            <person name="Stewart B.A."/>
            <person name="Lee S.R."/>
            <person name="Wilamowska K."/>
            <person name="Weinberg Z."/>
            <person name="Ruzzo W.L."/>
            <person name="Wloga D."/>
            <person name="Gaertig J."/>
            <person name="Frankel J."/>
            <person name="Tsao C.-C."/>
            <person name="Gorovsky M.A."/>
            <person name="Keeling P.J."/>
            <person name="Waller R.F."/>
            <person name="Patron N.J."/>
            <person name="Cherry J.M."/>
            <person name="Stover N.A."/>
            <person name="Krieger C.J."/>
            <person name="del Toro C."/>
            <person name="Ryder H.F."/>
            <person name="Williamson S.C."/>
            <person name="Barbeau R.A."/>
            <person name="Hamilton E.P."/>
            <person name="Orias E."/>
        </authorList>
    </citation>
    <scope>NUCLEOTIDE SEQUENCE [LARGE SCALE GENOMIC DNA]</scope>
    <source>
        <strain evidence="5">SB210</strain>
    </source>
</reference>
<feature type="transmembrane region" description="Helical" evidence="2">
    <location>
        <begin position="305"/>
        <end position="323"/>
    </location>
</feature>
<dbReference type="HOGENOM" id="CLU_228377_0_0_1"/>
<dbReference type="PANTHER" id="PTHR10217:SF435">
    <property type="entry name" value="POTASSIUM VOLTAGE-GATED CHANNEL PROTEIN EAG"/>
    <property type="match status" value="1"/>
</dbReference>
<dbReference type="Gene3D" id="2.60.120.10">
    <property type="entry name" value="Jelly Rolls"/>
    <property type="match status" value="1"/>
</dbReference>
<dbReference type="GO" id="GO:0005886">
    <property type="term" value="C:plasma membrane"/>
    <property type="evidence" value="ECO:0007669"/>
    <property type="project" value="TreeGrafter"/>
</dbReference>
<dbReference type="SUPFAM" id="SSF51206">
    <property type="entry name" value="cAMP-binding domain-like"/>
    <property type="match status" value="1"/>
</dbReference>
<dbReference type="KEGG" id="tet:TTHERM_00997590"/>
<dbReference type="Proteomes" id="UP000009168">
    <property type="component" value="Unassembled WGS sequence"/>
</dbReference>
<feature type="domain" description="Cyclic nucleotide-binding" evidence="3">
    <location>
        <begin position="496"/>
        <end position="579"/>
    </location>
</feature>
<dbReference type="Pfam" id="PF07885">
    <property type="entry name" value="Ion_trans_2"/>
    <property type="match status" value="1"/>
</dbReference>
<dbReference type="SUPFAM" id="SSF81324">
    <property type="entry name" value="Voltage-gated potassium channels"/>
    <property type="match status" value="1"/>
</dbReference>
<dbReference type="Pfam" id="PF00027">
    <property type="entry name" value="cNMP_binding"/>
    <property type="match status" value="1"/>
</dbReference>
<dbReference type="AlphaFoldDB" id="Q23R02"/>
<dbReference type="eggNOG" id="KOG0500">
    <property type="taxonomic scope" value="Eukaryota"/>
</dbReference>
<dbReference type="InterPro" id="IPR050818">
    <property type="entry name" value="KCNH_animal-type"/>
</dbReference>
<feature type="compositionally biased region" description="Polar residues" evidence="1">
    <location>
        <begin position="10"/>
        <end position="20"/>
    </location>
</feature>
<keyword evidence="5" id="KW-1185">Reference proteome</keyword>
<dbReference type="InterPro" id="IPR013099">
    <property type="entry name" value="K_chnl_dom"/>
</dbReference>
<dbReference type="OrthoDB" id="421226at2759"/>
<feature type="region of interest" description="Disordered" evidence="1">
    <location>
        <begin position="1"/>
        <end position="20"/>
    </location>
</feature>
<dbReference type="GO" id="GO:0042391">
    <property type="term" value="P:regulation of membrane potential"/>
    <property type="evidence" value="ECO:0007669"/>
    <property type="project" value="TreeGrafter"/>
</dbReference>
<sequence>MQENQKTEENQIYNQNGKVNKQNQDLPKVIHIEKFDLHYHNIASNITSTQKKIEIKQLEGEENYESGRDFNEKLDFNSISQQMSASQQELMMLQTERQNQNSLLPLNSTINPKINLYEKQLENTKMETYYEKRNSNLLKQQVKFAFEQSRVRQNSEIKPDIIVEDSNKIVEDYKQKKMGNTVNQKRNSSKMQAEQFQINLQKVIQIKNNQYKEHKDKYFDNFDKEESMQTQELETSYNNQIQDPYQQDQQQKFDKIQKLIKKEGQLSNSFVARLIIQIPVFNPFNFAVIGLELTRFPFCFQITKLIFLVFLLAHINGCIFNQVAKNLDESWLTKNNINNADWYVRYINSVYFSFISMVTVGYGDITPISLQEKIFVIFMVAYSCGVFGYIVSSIGNIFTERAQVKAKFKSQLVDIIQYMRTRNIDQIIQSQVYKYLDYLEKMDHYNHQKGEFTVQKLSPYLQKQIKINSYYPFLKKINYFKLNFKDSILVSASLKIKEITFGPGQIIFNQNDYDNRLYFILKGEVQLSNNNHKICIKDENDNCFGINEFFTGEARNLQAKSLTVSQILYLELSDFKEILKEDPLEYEKFSSLKDQAIFSKVSIDQSCYFCNKFSHMHDLCPFYTIKNQRLLIIERSKRNIDQLRQKFERPYLQKFNSLLKNQIVRLNLKAVRLNYINNLAVDKYEIIQLVQNNTNIENDLDFYRQNDAFEYRKSLDAEGEEAMDLKQNIVLISSDKIAEEFFQDEEILEKSQETQESNFFFNSSKKIARSSILAVENFIDEQKNIQQFPFISSNNHQAKRNSYLKSCIFHQNNNAFERLTSIKEHISQKNINIQNSQDLSQKKIPEQSENLNQNMNNNQHLLNQIFNFIEQKKGKYNSDNCVDIQNINKSDDFFIVCNFDLMQEFTRYFPKNNLHIVLQKYNKLCQKQLKLKTKKSKKLINRSKNTLKQSKIQQALYKYQAINILQQRNSNLNQIRQSSVNINDNLKLELEEGTQNLNSDSQSEYQLTHMKQVDTIKSNFSNSQQ</sequence>
<evidence type="ECO:0000256" key="1">
    <source>
        <dbReference type="SAM" id="MobiDB-lite"/>
    </source>
</evidence>
<keyword evidence="2" id="KW-1133">Transmembrane helix</keyword>
<keyword evidence="2" id="KW-0812">Transmembrane</keyword>
<dbReference type="GO" id="GO:0005249">
    <property type="term" value="F:voltage-gated potassium channel activity"/>
    <property type="evidence" value="ECO:0007669"/>
    <property type="project" value="TreeGrafter"/>
</dbReference>
<organism evidence="4 5">
    <name type="scientific">Tetrahymena thermophila (strain SB210)</name>
    <dbReference type="NCBI Taxonomy" id="312017"/>
    <lineage>
        <taxon>Eukaryota</taxon>
        <taxon>Sar</taxon>
        <taxon>Alveolata</taxon>
        <taxon>Ciliophora</taxon>
        <taxon>Intramacronucleata</taxon>
        <taxon>Oligohymenophorea</taxon>
        <taxon>Hymenostomatida</taxon>
        <taxon>Tetrahymenina</taxon>
        <taxon>Tetrahymenidae</taxon>
        <taxon>Tetrahymena</taxon>
    </lineage>
</organism>